<sequence>MIAERRASLAIAVLSLLAALPALVATYPQMADYPAHLARWHVMLNLDASAHLQRHYGFTWQWIPNLGADLMVWPLAKLFGLEAAGRVIAVLVPVLLAASLLTVDRVLHKRVGIGGLLALVTVWSPSVLMGFVNWGLGLALAFFAFAGWVAFEGRRWRPHAFLVIAPLVWLCHLSAWGVLGVLVFGHEWQRRGFLAAIARTWPLWPPALLTLLAGSGKGGTSWGDGVLVDKVSNWIMALRDQSAQLDLLTVVLLVGVAAIAWRQGRVDGRIGRAALIFAALSLVMPRHLGGGDFADYRLVPVALACAVLAARWNVPRWVLAAAAVPFVLRLALTTTAWFAGSAQTAQMMAAVDQLPRGSVIAGARAEDPFAWSQGGSSHVFALATVRRDAVTNSDFAVPGVHALTRIDGGPVDPSQRVLIATGKSPDLSAFAPARGADYLWYVGTTPPSALPPGAQGVASGTGWRIARLAKVTPSR</sequence>
<feature type="transmembrane region" description="Helical" evidence="1">
    <location>
        <begin position="270"/>
        <end position="288"/>
    </location>
</feature>
<dbReference type="RefSeq" id="WP_339969185.1">
    <property type="nucleotide sequence ID" value="NZ_JBBHJY010000010.1"/>
</dbReference>
<protein>
    <recommendedName>
        <fullName evidence="5">Glycosyltransferase RgtA/B/C/D-like domain-containing protein</fullName>
    </recommendedName>
</protein>
<evidence type="ECO:0000256" key="1">
    <source>
        <dbReference type="SAM" id="Phobius"/>
    </source>
</evidence>
<feature type="transmembrane region" description="Helical" evidence="1">
    <location>
        <begin position="243"/>
        <end position="261"/>
    </location>
</feature>
<feature type="chain" id="PRO_5047064053" description="Glycosyltransferase RgtA/B/C/D-like domain-containing protein" evidence="2">
    <location>
        <begin position="25"/>
        <end position="475"/>
    </location>
</feature>
<dbReference type="EMBL" id="JBBHJY010000010">
    <property type="protein sequence ID" value="MEJ6011697.1"/>
    <property type="molecule type" value="Genomic_DNA"/>
</dbReference>
<evidence type="ECO:0000256" key="2">
    <source>
        <dbReference type="SAM" id="SignalP"/>
    </source>
</evidence>
<comment type="caution">
    <text evidence="3">The sequence shown here is derived from an EMBL/GenBank/DDBJ whole genome shotgun (WGS) entry which is preliminary data.</text>
</comment>
<evidence type="ECO:0000313" key="3">
    <source>
        <dbReference type="EMBL" id="MEJ6011697.1"/>
    </source>
</evidence>
<evidence type="ECO:0008006" key="5">
    <source>
        <dbReference type="Google" id="ProtNLM"/>
    </source>
</evidence>
<evidence type="ECO:0000313" key="4">
    <source>
        <dbReference type="Proteomes" id="UP001379235"/>
    </source>
</evidence>
<feature type="transmembrane region" description="Helical" evidence="1">
    <location>
        <begin position="160"/>
        <end position="184"/>
    </location>
</feature>
<feature type="transmembrane region" description="Helical" evidence="1">
    <location>
        <begin position="317"/>
        <end position="339"/>
    </location>
</feature>
<name>A0ABU8SCK6_9SPHN</name>
<keyword evidence="1" id="KW-0472">Membrane</keyword>
<organism evidence="3 4">
    <name type="scientific">Novosphingobium aquae</name>
    <dbReference type="NCBI Taxonomy" id="3133435"/>
    <lineage>
        <taxon>Bacteria</taxon>
        <taxon>Pseudomonadati</taxon>
        <taxon>Pseudomonadota</taxon>
        <taxon>Alphaproteobacteria</taxon>
        <taxon>Sphingomonadales</taxon>
        <taxon>Sphingomonadaceae</taxon>
        <taxon>Novosphingobium</taxon>
    </lineage>
</organism>
<reference evidence="3 4" key="1">
    <citation type="submission" date="2024-03" db="EMBL/GenBank/DDBJ databases">
        <authorList>
            <person name="Jo J.-H."/>
        </authorList>
    </citation>
    <scope>NUCLEOTIDE SEQUENCE [LARGE SCALE GENOMIC DNA]</scope>
    <source>
        <strain evidence="3 4">AS3R-12</strain>
    </source>
</reference>
<gene>
    <name evidence="3" type="ORF">WG900_17430</name>
</gene>
<dbReference type="Proteomes" id="UP001379235">
    <property type="component" value="Unassembled WGS sequence"/>
</dbReference>
<keyword evidence="1" id="KW-1133">Transmembrane helix</keyword>
<keyword evidence="2" id="KW-0732">Signal</keyword>
<feature type="signal peptide" evidence="2">
    <location>
        <begin position="1"/>
        <end position="24"/>
    </location>
</feature>
<feature type="transmembrane region" description="Helical" evidence="1">
    <location>
        <begin position="83"/>
        <end position="103"/>
    </location>
</feature>
<keyword evidence="1" id="KW-0812">Transmembrane</keyword>
<feature type="transmembrane region" description="Helical" evidence="1">
    <location>
        <begin position="134"/>
        <end position="151"/>
    </location>
</feature>
<feature type="transmembrane region" description="Helical" evidence="1">
    <location>
        <begin position="110"/>
        <end position="128"/>
    </location>
</feature>
<keyword evidence="4" id="KW-1185">Reference proteome</keyword>
<accession>A0ABU8SCK6</accession>
<proteinExistence type="predicted"/>